<dbReference type="EMBL" id="JAUYZG010000019">
    <property type="protein sequence ID" value="KAK2878799.1"/>
    <property type="molecule type" value="Genomic_DNA"/>
</dbReference>
<dbReference type="PANTHER" id="PTHR11545">
    <property type="entry name" value="RIBOSOMAL PROTEIN L13"/>
    <property type="match status" value="1"/>
</dbReference>
<name>A0AA88TDT6_9TELE</name>
<proteinExistence type="inferred from homology"/>
<dbReference type="PANTHER" id="PTHR11545:SF3">
    <property type="entry name" value="LARGE RIBOSOMAL SUBUNIT PROTEIN UL13"/>
    <property type="match status" value="1"/>
</dbReference>
<comment type="caution">
    <text evidence="4">The sequence shown here is derived from an EMBL/GenBank/DDBJ whole genome shotgun (WGS) entry which is preliminary data.</text>
</comment>
<evidence type="ECO:0000313" key="4">
    <source>
        <dbReference type="EMBL" id="KAK2878799.1"/>
    </source>
</evidence>
<evidence type="ECO:0000313" key="5">
    <source>
        <dbReference type="Proteomes" id="UP001187343"/>
    </source>
</evidence>
<sequence length="105" mass="12294">MLPVHRLVVIVTLVVRDPEWRTVRGMLPRKAKMGRAVLERLKVDPSRIFWRTARDMLPCKAKRDRAVLERLKVYDGILFTTRKRMVVPAALKIVRLKSTCRFALL</sequence>
<dbReference type="GO" id="GO:0017148">
    <property type="term" value="P:negative regulation of translation"/>
    <property type="evidence" value="ECO:0007669"/>
    <property type="project" value="TreeGrafter"/>
</dbReference>
<dbReference type="Proteomes" id="UP001187343">
    <property type="component" value="Unassembled WGS sequence"/>
</dbReference>
<comment type="similarity">
    <text evidence="1">Belongs to the universal ribosomal protein uL13 family.</text>
</comment>
<protein>
    <recommendedName>
        <fullName evidence="6">Ribosomal protein L13a</fullName>
    </recommendedName>
</protein>
<dbReference type="InterPro" id="IPR005822">
    <property type="entry name" value="Ribosomal_uL13"/>
</dbReference>
<dbReference type="GO" id="GO:0022625">
    <property type="term" value="C:cytosolic large ribosomal subunit"/>
    <property type="evidence" value="ECO:0007669"/>
    <property type="project" value="TreeGrafter"/>
</dbReference>
<dbReference type="InterPro" id="IPR036899">
    <property type="entry name" value="Ribosomal_uL13_sf"/>
</dbReference>
<dbReference type="GO" id="GO:0003735">
    <property type="term" value="F:structural constituent of ribosome"/>
    <property type="evidence" value="ECO:0007669"/>
    <property type="project" value="InterPro"/>
</dbReference>
<keyword evidence="2" id="KW-0689">Ribosomal protein</keyword>
<evidence type="ECO:0000256" key="3">
    <source>
        <dbReference type="ARBA" id="ARBA00023274"/>
    </source>
</evidence>
<dbReference type="SUPFAM" id="SSF52161">
    <property type="entry name" value="Ribosomal protein L13"/>
    <property type="match status" value="2"/>
</dbReference>
<evidence type="ECO:0000256" key="2">
    <source>
        <dbReference type="ARBA" id="ARBA00022980"/>
    </source>
</evidence>
<keyword evidence="3" id="KW-0687">Ribonucleoprotein</keyword>
<gene>
    <name evidence="4" type="ORF">Q8A67_019590</name>
</gene>
<keyword evidence="5" id="KW-1185">Reference proteome</keyword>
<reference evidence="4" key="1">
    <citation type="submission" date="2023-08" db="EMBL/GenBank/DDBJ databases">
        <title>Chromosome-level Genome Assembly of mud carp (Cirrhinus molitorella).</title>
        <authorList>
            <person name="Liu H."/>
        </authorList>
    </citation>
    <scope>NUCLEOTIDE SEQUENCE</scope>
    <source>
        <strain evidence="4">Prfri</strain>
        <tissue evidence="4">Muscle</tissue>
    </source>
</reference>
<dbReference type="AlphaFoldDB" id="A0AA88TDT6"/>
<accession>A0AA88TDT6</accession>
<dbReference type="GO" id="GO:0006412">
    <property type="term" value="P:translation"/>
    <property type="evidence" value="ECO:0007669"/>
    <property type="project" value="InterPro"/>
</dbReference>
<dbReference type="Gene3D" id="3.90.1180.10">
    <property type="entry name" value="Ribosomal protein L13"/>
    <property type="match status" value="2"/>
</dbReference>
<organism evidence="4 5">
    <name type="scientific">Cirrhinus molitorella</name>
    <name type="common">mud carp</name>
    <dbReference type="NCBI Taxonomy" id="172907"/>
    <lineage>
        <taxon>Eukaryota</taxon>
        <taxon>Metazoa</taxon>
        <taxon>Chordata</taxon>
        <taxon>Craniata</taxon>
        <taxon>Vertebrata</taxon>
        <taxon>Euteleostomi</taxon>
        <taxon>Actinopterygii</taxon>
        <taxon>Neopterygii</taxon>
        <taxon>Teleostei</taxon>
        <taxon>Ostariophysi</taxon>
        <taxon>Cypriniformes</taxon>
        <taxon>Cyprinidae</taxon>
        <taxon>Labeoninae</taxon>
        <taxon>Labeonini</taxon>
        <taxon>Cirrhinus</taxon>
    </lineage>
</organism>
<dbReference type="GO" id="GO:0003729">
    <property type="term" value="F:mRNA binding"/>
    <property type="evidence" value="ECO:0007669"/>
    <property type="project" value="TreeGrafter"/>
</dbReference>
<evidence type="ECO:0008006" key="6">
    <source>
        <dbReference type="Google" id="ProtNLM"/>
    </source>
</evidence>
<evidence type="ECO:0000256" key="1">
    <source>
        <dbReference type="ARBA" id="ARBA00006227"/>
    </source>
</evidence>